<evidence type="ECO:0000313" key="5">
    <source>
        <dbReference type="RefSeq" id="XP_019621379.1"/>
    </source>
</evidence>
<sequence>MLRLLQEFICEPGRDILPPFPPDWPPRNGESFAAFLHVSSQIRANMSEGQIICRGWLRKSPPEHKIGRASWKKRWFVLREGRLTGDPNLLEYYKRDNAKKPIAAINLDQCEQVDAGLTFEKKEFVNAYIFDIVTPKRTYFLVTDSEAEMNHWVGCICQVCGFNCTNDENDNASNLSSSQSSVEAPPPRPPKPITSSPSISRGSPASVHSGSSSSARGSPRQASRASPQTGSPMSKLSHQNGSAGSPRPKPNPRNLKQPAAMPVDNGEQYFPLAECITGEAENSDIRSPAKQSPRTARTESRKRDSFPDMPPPLPPTEYDVLPHSKAAKAMSNGGVDNPDVYSVVPPPRPVTTVSLSSNPEENYDLVPPPRLARQASSVSTDAGETYDMVPPRRLTNQMSVGSQQGDIYDVVPPPKVSSQLSNQSSWSSQQDMYDTVPHRKLATQLSTHSITGEEYNVPLSANVGMGVMDFAQDYQVPTATKNMRMNSVKQQQIPIRNRSGSGLQNSFEDDDVVDNEDWDRLSDSLSENFLKSMLPDDETYNIPPTTGTGIRHRNSMDETYDIPPRRNSSSFSESGNSKRALQRRESQENYDIPPSRVSSKSHPSLHRLTSRDDTYDTPPPREVLGRRQSQPSSAQEIYQVPINMGEGEPSSGSSRPLNGTYPSLSANDLIPPPRPPKNKSITDLTGSPNVPPTPPPSFEDTYSVPPSLSKKSLESVSLSDPIPPPGLDDFYDFPKKLKGPTEAEDPPPPVPRTAKQHHYINAATSEVTQDENYIAMAVTKASETSPDNVYTSMASGPKGMAEGYTDDLYMFMGGVEGIPSPPPLLEVTPGPALAATATSEKKPPDLPPPIRRDLKPGSKRADGRPGKANIPPPLDLSGTSNFTEEDTYGVFPIKSPITKSFSQHGSNGYKPPQPKDSADTEDTDSSDSEDYDFHKAGSGSALLPQIYHPMEGIGKAAQEAAKAKKKDKVEYLDLEMSSSPDMEKAKKPSPRSSPLPQRTSSTVYTRLDIDRTMALSKTKEARQESYRTSEGS</sequence>
<feature type="compositionally biased region" description="Polar residues" evidence="2">
    <location>
        <begin position="492"/>
        <end position="506"/>
    </location>
</feature>
<feature type="compositionally biased region" description="Acidic residues" evidence="2">
    <location>
        <begin position="919"/>
        <end position="930"/>
    </location>
</feature>
<protein>
    <submittedName>
        <fullName evidence="5">GRB2-associated-binding protein 1-like</fullName>
    </submittedName>
</protein>
<feature type="compositionally biased region" description="Polar residues" evidence="2">
    <location>
        <begin position="990"/>
        <end position="1004"/>
    </location>
</feature>
<evidence type="ECO:0000256" key="2">
    <source>
        <dbReference type="SAM" id="MobiDB-lite"/>
    </source>
</evidence>
<name>A0A6P4YHI1_BRABE</name>
<dbReference type="Gene3D" id="2.30.29.30">
    <property type="entry name" value="Pleckstrin-homology domain (PH domain)/Phosphotyrosine-binding domain (PTB)"/>
    <property type="match status" value="1"/>
</dbReference>
<accession>A0A6P4YHI1</accession>
<feature type="compositionally biased region" description="Low complexity" evidence="2">
    <location>
        <begin position="173"/>
        <end position="183"/>
    </location>
</feature>
<comment type="similarity">
    <text evidence="1">Belongs to the GAB family.</text>
</comment>
<feature type="region of interest" description="Disordered" evidence="2">
    <location>
        <begin position="171"/>
        <end position="320"/>
    </location>
</feature>
<dbReference type="GeneID" id="109467768"/>
<feature type="region of interest" description="Disordered" evidence="2">
    <location>
        <begin position="821"/>
        <end position="943"/>
    </location>
</feature>
<feature type="compositionally biased region" description="Polar residues" evidence="2">
    <location>
        <begin position="627"/>
        <end position="636"/>
    </location>
</feature>
<dbReference type="Pfam" id="PF00169">
    <property type="entry name" value="PH"/>
    <property type="match status" value="1"/>
</dbReference>
<feature type="compositionally biased region" description="Basic and acidic residues" evidence="2">
    <location>
        <begin position="296"/>
        <end position="306"/>
    </location>
</feature>
<dbReference type="GO" id="GO:0007165">
    <property type="term" value="P:signal transduction"/>
    <property type="evidence" value="ECO:0007669"/>
    <property type="project" value="TreeGrafter"/>
</dbReference>
<dbReference type="PANTHER" id="PTHR45960:SF2">
    <property type="entry name" value="PROTEIN DAUGHTER OF SEVENLESS"/>
    <property type="match status" value="1"/>
</dbReference>
<dbReference type="PROSITE" id="PS50003">
    <property type="entry name" value="PH_DOMAIN"/>
    <property type="match status" value="1"/>
</dbReference>
<feature type="region of interest" description="Disordered" evidence="2">
    <location>
        <begin position="492"/>
        <end position="511"/>
    </location>
</feature>
<proteinExistence type="inferred from homology"/>
<dbReference type="CDD" id="cd13324">
    <property type="entry name" value="PH_Gab-like"/>
    <property type="match status" value="1"/>
</dbReference>
<dbReference type="GO" id="GO:0005737">
    <property type="term" value="C:cytoplasm"/>
    <property type="evidence" value="ECO:0007669"/>
    <property type="project" value="TreeGrafter"/>
</dbReference>
<feature type="compositionally biased region" description="Low complexity" evidence="2">
    <location>
        <begin position="703"/>
        <end position="719"/>
    </location>
</feature>
<dbReference type="OrthoDB" id="67516at2759"/>
<dbReference type="InterPro" id="IPR001849">
    <property type="entry name" value="PH_domain"/>
</dbReference>
<dbReference type="AlphaFoldDB" id="A0A6P4YHI1"/>
<keyword evidence="4" id="KW-1185">Reference proteome</keyword>
<feature type="domain" description="PH" evidence="3">
    <location>
        <begin position="50"/>
        <end position="161"/>
    </location>
</feature>
<feature type="compositionally biased region" description="Low complexity" evidence="2">
    <location>
        <begin position="568"/>
        <end position="577"/>
    </location>
</feature>
<feature type="compositionally biased region" description="Basic and acidic residues" evidence="2">
    <location>
        <begin position="732"/>
        <end position="741"/>
    </location>
</feature>
<dbReference type="RefSeq" id="XP_019621379.1">
    <property type="nucleotide sequence ID" value="XM_019765820.1"/>
</dbReference>
<feature type="compositionally biased region" description="Basic and acidic residues" evidence="2">
    <location>
        <begin position="839"/>
        <end position="865"/>
    </location>
</feature>
<dbReference type="SMART" id="SM00233">
    <property type="entry name" value="PH"/>
    <property type="match status" value="1"/>
</dbReference>
<dbReference type="KEGG" id="bbel:109467768"/>
<feature type="region of interest" description="Disordered" evidence="2">
    <location>
        <begin position="327"/>
        <end position="346"/>
    </location>
</feature>
<evidence type="ECO:0000313" key="4">
    <source>
        <dbReference type="Proteomes" id="UP000515135"/>
    </source>
</evidence>
<organism evidence="4 5">
    <name type="scientific">Branchiostoma belcheri</name>
    <name type="common">Amphioxus</name>
    <dbReference type="NCBI Taxonomy" id="7741"/>
    <lineage>
        <taxon>Eukaryota</taxon>
        <taxon>Metazoa</taxon>
        <taxon>Chordata</taxon>
        <taxon>Cephalochordata</taxon>
        <taxon>Leptocardii</taxon>
        <taxon>Amphioxiformes</taxon>
        <taxon>Branchiostomatidae</taxon>
        <taxon>Branchiostoma</taxon>
    </lineage>
</organism>
<reference evidence="5" key="1">
    <citation type="submission" date="2025-08" db="UniProtKB">
        <authorList>
            <consortium name="RefSeq"/>
        </authorList>
    </citation>
    <scope>IDENTIFICATION</scope>
    <source>
        <tissue evidence="5">Gonad</tissue>
    </source>
</reference>
<feature type="compositionally biased region" description="Polar residues" evidence="2">
    <location>
        <begin position="228"/>
        <end position="243"/>
    </location>
</feature>
<dbReference type="GO" id="GO:0035591">
    <property type="term" value="F:signaling adaptor activity"/>
    <property type="evidence" value="ECO:0007669"/>
    <property type="project" value="TreeGrafter"/>
</dbReference>
<feature type="compositionally biased region" description="Low complexity" evidence="2">
    <location>
        <begin position="645"/>
        <end position="654"/>
    </location>
</feature>
<feature type="compositionally biased region" description="Basic and acidic residues" evidence="2">
    <location>
        <begin position="1007"/>
        <end position="1032"/>
    </location>
</feature>
<feature type="compositionally biased region" description="Low complexity" evidence="2">
    <location>
        <begin position="193"/>
        <end position="227"/>
    </location>
</feature>
<evidence type="ECO:0000256" key="1">
    <source>
        <dbReference type="ARBA" id="ARBA00029462"/>
    </source>
</evidence>
<dbReference type="SUPFAM" id="SSF50729">
    <property type="entry name" value="PH domain-like"/>
    <property type="match status" value="1"/>
</dbReference>
<dbReference type="InterPro" id="IPR046355">
    <property type="entry name" value="Gab1-4-like"/>
</dbReference>
<feature type="region of interest" description="Disordered" evidence="2">
    <location>
        <begin position="958"/>
        <end position="1032"/>
    </location>
</feature>
<feature type="compositionally biased region" description="Polar residues" evidence="2">
    <location>
        <begin position="897"/>
        <end position="906"/>
    </location>
</feature>
<gene>
    <name evidence="5" type="primary">LOC109467768</name>
</gene>
<feature type="region of interest" description="Disordered" evidence="2">
    <location>
        <begin position="535"/>
        <end position="754"/>
    </location>
</feature>
<feature type="compositionally biased region" description="Polar residues" evidence="2">
    <location>
        <begin position="655"/>
        <end position="666"/>
    </location>
</feature>
<dbReference type="InterPro" id="IPR011993">
    <property type="entry name" value="PH-like_dom_sf"/>
</dbReference>
<dbReference type="Proteomes" id="UP000515135">
    <property type="component" value="Unplaced"/>
</dbReference>
<evidence type="ECO:0000259" key="3">
    <source>
        <dbReference type="PROSITE" id="PS50003"/>
    </source>
</evidence>
<dbReference type="PANTHER" id="PTHR45960">
    <property type="entry name" value="GRB2-ASSOCIATED-BINDING PROTEIN"/>
    <property type="match status" value="1"/>
</dbReference>